<dbReference type="InterPro" id="IPR002611">
    <property type="entry name" value="IstB_ATP-bd"/>
</dbReference>
<keyword evidence="4" id="KW-1185">Reference proteome</keyword>
<dbReference type="GO" id="GO:0005524">
    <property type="term" value="F:ATP binding"/>
    <property type="evidence" value="ECO:0007669"/>
    <property type="project" value="InterPro"/>
</dbReference>
<evidence type="ECO:0000313" key="5">
    <source>
        <dbReference type="Proteomes" id="UP000233778"/>
    </source>
</evidence>
<dbReference type="NCBIfam" id="NF009043">
    <property type="entry name" value="PRK12377.1"/>
    <property type="match status" value="1"/>
</dbReference>
<dbReference type="InterPro" id="IPR028350">
    <property type="entry name" value="DNAC/IstB-like"/>
</dbReference>
<dbReference type="Proteomes" id="UP000233778">
    <property type="component" value="Chromosome"/>
</dbReference>
<dbReference type="Pfam" id="PF01695">
    <property type="entry name" value="IstB_IS21"/>
    <property type="match status" value="1"/>
</dbReference>
<dbReference type="KEGG" id="sera:Ser39006_007760"/>
<reference evidence="2 5" key="3">
    <citation type="submission" date="2017-11" db="EMBL/GenBank/DDBJ databases">
        <title>Complete genome sequence of Serratia sp. ATCC 39006 LacA.</title>
        <authorList>
            <person name="Hampton H.G."/>
            <person name="Jackson S.A."/>
            <person name="Jauregui R."/>
            <person name="Poulter G.T.M."/>
            <person name="Salmond G.P.C."/>
            <person name="Fineran P.C."/>
        </authorList>
    </citation>
    <scope>NUCLEOTIDE SEQUENCE [LARGE SCALE GENOMIC DNA]</scope>
    <source>
        <strain evidence="2 5">ATCC 39006</strain>
    </source>
</reference>
<reference evidence="3 4" key="1">
    <citation type="journal article" date="2013" name="Genome Announc.">
        <title>Draft genome sequence of Serratia sp. strain ATCC 39006, a model bacterium for analysis of the biosynthesis and regulation of prodigiosin, a carbapenem, and gas vesicles.</title>
        <authorList>
            <person name="Fineran P.C."/>
            <person name="Iglesias Cans M.C."/>
            <person name="Ramsay J.P."/>
            <person name="Wilf N.M."/>
            <person name="Cossyleon D."/>
            <person name="McNeil M.B."/>
            <person name="Williamson N.R."/>
            <person name="Monson R.E."/>
            <person name="Becher S.A."/>
            <person name="Stanton J.A."/>
            <person name="Brugger K."/>
            <person name="Brown S.D."/>
            <person name="Salmond G.P."/>
        </authorList>
    </citation>
    <scope>NUCLEOTIDE SEQUENCE [LARGE SCALE GENOMIC DNA]</scope>
    <source>
        <strain evidence="3">ATCC 39006</strain>
        <strain evidence="4">ATCC 39006 / SC 11482</strain>
    </source>
</reference>
<protein>
    <submittedName>
        <fullName evidence="3">DNA replication protein DnaC</fullName>
    </submittedName>
</protein>
<proteinExistence type="predicted"/>
<dbReference type="RefSeq" id="WP_021017439.1">
    <property type="nucleotide sequence ID" value="NZ_CP025084.1"/>
</dbReference>
<dbReference type="InterPro" id="IPR027417">
    <property type="entry name" value="P-loop_NTPase"/>
</dbReference>
<dbReference type="SUPFAM" id="SSF52540">
    <property type="entry name" value="P-loop containing nucleoside triphosphate hydrolases"/>
    <property type="match status" value="1"/>
</dbReference>
<reference evidence="3" key="4">
    <citation type="submission" date="2017-11" db="EMBL/GenBank/DDBJ databases">
        <title>Complete genome sequence of Serratia sp. ATCC 39006.</title>
        <authorList>
            <person name="Hampton H.G."/>
            <person name="Jackson S.A."/>
            <person name="Jauregui R."/>
            <person name="Poulter G.T.M."/>
            <person name="Salmond G.P.C."/>
            <person name="Fineran P.C."/>
        </authorList>
    </citation>
    <scope>NUCLEOTIDE SEQUENCE</scope>
    <source>
        <strain evidence="3">ATCC 39006</strain>
    </source>
</reference>
<dbReference type="GO" id="GO:0006260">
    <property type="term" value="P:DNA replication"/>
    <property type="evidence" value="ECO:0007669"/>
    <property type="project" value="TreeGrafter"/>
</dbReference>
<sequence length="246" mass="27819">MKSSVELLARLQRLMPPGIQPKFKTPEEWIAWQREESMKRSAEITQENQRVRAEKIMGRSGICDLHRNCTFANYQVTNDGQRNALSRAKSYAQNFGMGFASFVFSGGCGTGKNHLAAAIGNHLLAQKCSILVVTVPDLMLRVRHCYDGGESESSLLDDLCRVDLLILDEVGVQRETRGEWVILNQIIDRRLAAMKPVGVLTNLNFEELSRVLGERVIDRLTIDNGVWVNFTWGSYRKNVSHLRVVK</sequence>
<gene>
    <name evidence="2" type="ORF">CWC46_07755</name>
    <name evidence="3" type="ORF">Ser39006_007760</name>
</gene>
<name>A0A2I5T5B0_SERS3</name>
<dbReference type="KEGG" id="serq:CWC46_07755"/>
<reference evidence="3" key="2">
    <citation type="submission" date="2013-09" db="EMBL/GenBank/DDBJ databases">
        <authorList>
            <person name="Wang G."/>
            <person name="Yang Y."/>
            <person name="Su Y."/>
        </authorList>
    </citation>
    <scope>NUCLEOTIDE SEQUENCE</scope>
    <source>
        <strain evidence="3">ATCC 39006</strain>
    </source>
</reference>
<organism evidence="3 4">
    <name type="scientific">Serratia sp. (strain ATCC 39006)</name>
    <name type="common">Prodigiosinella confusarubida</name>
    <dbReference type="NCBI Taxonomy" id="104623"/>
    <lineage>
        <taxon>Bacteria</taxon>
        <taxon>Pseudomonadati</taxon>
        <taxon>Pseudomonadota</taxon>
        <taxon>Gammaproteobacteria</taxon>
        <taxon>Enterobacterales</taxon>
        <taxon>Pectobacteriaceae</taxon>
        <taxon>Prodigiosinella</taxon>
    </lineage>
</organism>
<evidence type="ECO:0000313" key="2">
    <source>
        <dbReference type="EMBL" id="AUG99725.1"/>
    </source>
</evidence>
<evidence type="ECO:0000313" key="4">
    <source>
        <dbReference type="Proteomes" id="UP000017700"/>
    </source>
</evidence>
<dbReference type="EMBL" id="CP025085">
    <property type="protein sequence ID" value="AUG99725.1"/>
    <property type="molecule type" value="Genomic_DNA"/>
</dbReference>
<dbReference type="PANTHER" id="PTHR30050:SF4">
    <property type="entry name" value="ATP-BINDING PROTEIN RV3427C IN INSERTION SEQUENCE-RELATED"/>
    <property type="match status" value="1"/>
</dbReference>
<dbReference type="AlphaFoldDB" id="A0A2I5T5B0"/>
<dbReference type="OrthoDB" id="5956003at2"/>
<evidence type="ECO:0000313" key="3">
    <source>
        <dbReference type="EMBL" id="AUH04044.1"/>
    </source>
</evidence>
<dbReference type="EMBL" id="CP025084">
    <property type="protein sequence ID" value="AUH04044.1"/>
    <property type="molecule type" value="Genomic_DNA"/>
</dbReference>
<dbReference type="STRING" id="104623.Ser39006_04182"/>
<evidence type="ECO:0000259" key="1">
    <source>
        <dbReference type="Pfam" id="PF01695"/>
    </source>
</evidence>
<dbReference type="Gene3D" id="3.40.50.300">
    <property type="entry name" value="P-loop containing nucleotide triphosphate hydrolases"/>
    <property type="match status" value="1"/>
</dbReference>
<dbReference type="PANTHER" id="PTHR30050">
    <property type="entry name" value="CHROMOSOMAL REPLICATION INITIATOR PROTEIN DNAA"/>
    <property type="match status" value="1"/>
</dbReference>
<accession>A0A2I5T5B0</accession>
<feature type="domain" description="IstB-like ATP-binding" evidence="1">
    <location>
        <begin position="93"/>
        <end position="223"/>
    </location>
</feature>
<dbReference type="PIRSF" id="PIRSF003073">
    <property type="entry name" value="DNAC_TnpB_IstB"/>
    <property type="match status" value="1"/>
</dbReference>
<dbReference type="Proteomes" id="UP000017700">
    <property type="component" value="Chromosome"/>
</dbReference>